<evidence type="ECO:0000313" key="3">
    <source>
        <dbReference type="Proteomes" id="UP001372338"/>
    </source>
</evidence>
<keyword evidence="1" id="KW-1133">Transmembrane helix</keyword>
<dbReference type="AlphaFoldDB" id="A0AAN9ET58"/>
<dbReference type="EMBL" id="JAYWIO010000005">
    <property type="protein sequence ID" value="KAK7259488.1"/>
    <property type="molecule type" value="Genomic_DNA"/>
</dbReference>
<reference evidence="2 3" key="1">
    <citation type="submission" date="2024-01" db="EMBL/GenBank/DDBJ databases">
        <title>The genomes of 5 underutilized Papilionoideae crops provide insights into root nodulation and disease resistanc.</title>
        <authorList>
            <person name="Yuan L."/>
        </authorList>
    </citation>
    <scope>NUCLEOTIDE SEQUENCE [LARGE SCALE GENOMIC DNA]</scope>
    <source>
        <strain evidence="2">ZHUSHIDOU_FW_LH</strain>
        <tissue evidence="2">Leaf</tissue>
    </source>
</reference>
<keyword evidence="1" id="KW-0812">Transmembrane</keyword>
<organism evidence="2 3">
    <name type="scientific">Crotalaria pallida</name>
    <name type="common">Smooth rattlebox</name>
    <name type="synonym">Crotalaria striata</name>
    <dbReference type="NCBI Taxonomy" id="3830"/>
    <lineage>
        <taxon>Eukaryota</taxon>
        <taxon>Viridiplantae</taxon>
        <taxon>Streptophyta</taxon>
        <taxon>Embryophyta</taxon>
        <taxon>Tracheophyta</taxon>
        <taxon>Spermatophyta</taxon>
        <taxon>Magnoliopsida</taxon>
        <taxon>eudicotyledons</taxon>
        <taxon>Gunneridae</taxon>
        <taxon>Pentapetalae</taxon>
        <taxon>rosids</taxon>
        <taxon>fabids</taxon>
        <taxon>Fabales</taxon>
        <taxon>Fabaceae</taxon>
        <taxon>Papilionoideae</taxon>
        <taxon>50 kb inversion clade</taxon>
        <taxon>genistoids sensu lato</taxon>
        <taxon>core genistoids</taxon>
        <taxon>Crotalarieae</taxon>
        <taxon>Crotalaria</taxon>
    </lineage>
</organism>
<keyword evidence="3" id="KW-1185">Reference proteome</keyword>
<name>A0AAN9ET58_CROPI</name>
<evidence type="ECO:0000256" key="1">
    <source>
        <dbReference type="SAM" id="Phobius"/>
    </source>
</evidence>
<feature type="transmembrane region" description="Helical" evidence="1">
    <location>
        <begin position="21"/>
        <end position="45"/>
    </location>
</feature>
<accession>A0AAN9ET58</accession>
<gene>
    <name evidence="2" type="ORF">RIF29_25096</name>
</gene>
<keyword evidence="1" id="KW-0472">Membrane</keyword>
<proteinExistence type="predicted"/>
<dbReference type="Proteomes" id="UP001372338">
    <property type="component" value="Unassembled WGS sequence"/>
</dbReference>
<protein>
    <submittedName>
        <fullName evidence="2">Uncharacterized protein</fullName>
    </submittedName>
</protein>
<comment type="caution">
    <text evidence="2">The sequence shown here is derived from an EMBL/GenBank/DDBJ whole genome shotgun (WGS) entry which is preliminary data.</text>
</comment>
<sequence length="122" mass="13922">MLLRVWLIYSSTYSPTLSFPSLTLFTFSFLFLVASLLLLSLSFFHSTLISSSSSFSISHNTTQSPASSIIIFPSLLKKKKKKKFPFQKKTNPLLSPRLLGTVVFFNLKLCSNVWNIQYLKLF</sequence>
<evidence type="ECO:0000313" key="2">
    <source>
        <dbReference type="EMBL" id="KAK7259488.1"/>
    </source>
</evidence>